<organism evidence="3 4">
    <name type="scientific">Actinomadura pelletieri DSM 43383</name>
    <dbReference type="NCBI Taxonomy" id="1120940"/>
    <lineage>
        <taxon>Bacteria</taxon>
        <taxon>Bacillati</taxon>
        <taxon>Actinomycetota</taxon>
        <taxon>Actinomycetes</taxon>
        <taxon>Streptosporangiales</taxon>
        <taxon>Thermomonosporaceae</taxon>
        <taxon>Actinomadura</taxon>
    </lineage>
</organism>
<dbReference type="AlphaFoldDB" id="A0A495QT34"/>
<dbReference type="EMBL" id="RBWU01000002">
    <property type="protein sequence ID" value="RKS76665.1"/>
    <property type="molecule type" value="Genomic_DNA"/>
</dbReference>
<feature type="compositionally biased region" description="Polar residues" evidence="1">
    <location>
        <begin position="1"/>
        <end position="13"/>
    </location>
</feature>
<protein>
    <submittedName>
        <fullName evidence="3">Acetyltransferase (GNAT) family protein</fullName>
    </submittedName>
</protein>
<gene>
    <name evidence="3" type="ORF">BZB76_2022</name>
</gene>
<name>A0A495QT34_9ACTN</name>
<dbReference type="Proteomes" id="UP000274601">
    <property type="component" value="Unassembled WGS sequence"/>
</dbReference>
<dbReference type="Gene3D" id="3.40.630.30">
    <property type="match status" value="1"/>
</dbReference>
<evidence type="ECO:0000313" key="3">
    <source>
        <dbReference type="EMBL" id="RKS76665.1"/>
    </source>
</evidence>
<proteinExistence type="predicted"/>
<reference evidence="3 4" key="1">
    <citation type="submission" date="2018-10" db="EMBL/GenBank/DDBJ databases">
        <title>Genomic Encyclopedia of Archaeal and Bacterial Type Strains, Phase II (KMG-II): from individual species to whole genera.</title>
        <authorList>
            <person name="Goeker M."/>
        </authorList>
    </citation>
    <scope>NUCLEOTIDE SEQUENCE [LARGE SCALE GENOMIC DNA]</scope>
    <source>
        <strain evidence="3 4">DSM 43383</strain>
    </source>
</reference>
<evidence type="ECO:0000259" key="2">
    <source>
        <dbReference type="PROSITE" id="PS51186"/>
    </source>
</evidence>
<feature type="region of interest" description="Disordered" evidence="1">
    <location>
        <begin position="1"/>
        <end position="20"/>
    </location>
</feature>
<dbReference type="CDD" id="cd04301">
    <property type="entry name" value="NAT_SF"/>
    <property type="match status" value="1"/>
</dbReference>
<dbReference type="SUPFAM" id="SSF55729">
    <property type="entry name" value="Acyl-CoA N-acyltransferases (Nat)"/>
    <property type="match status" value="1"/>
</dbReference>
<sequence length="172" mass="19074">MPSAINSTRSRPSTPKRFRGVTGHYRVRMGRQLASPGFEAVTARSEGALTGFVYGLPLPTRTAWWKGVNPAPGAGFTDETGRRTFAVIDLAVRAVHRGRGVGRRLLDELLSGRAEERATLATVPEERQNQAMYQRWGWRYVGRVPGAEGETDPWFDLYVIALRSDPEASSSR</sequence>
<dbReference type="InterPro" id="IPR000182">
    <property type="entry name" value="GNAT_dom"/>
</dbReference>
<comment type="caution">
    <text evidence="3">The sequence shown here is derived from an EMBL/GenBank/DDBJ whole genome shotgun (WGS) entry which is preliminary data.</text>
</comment>
<keyword evidence="4" id="KW-1185">Reference proteome</keyword>
<feature type="domain" description="N-acetyltransferase" evidence="2">
    <location>
        <begin position="1"/>
        <end position="160"/>
    </location>
</feature>
<evidence type="ECO:0000313" key="4">
    <source>
        <dbReference type="Proteomes" id="UP000274601"/>
    </source>
</evidence>
<dbReference type="PROSITE" id="PS51186">
    <property type="entry name" value="GNAT"/>
    <property type="match status" value="1"/>
</dbReference>
<evidence type="ECO:0000256" key="1">
    <source>
        <dbReference type="SAM" id="MobiDB-lite"/>
    </source>
</evidence>
<dbReference type="Pfam" id="PF00583">
    <property type="entry name" value="Acetyltransf_1"/>
    <property type="match status" value="1"/>
</dbReference>
<accession>A0A495QT34</accession>
<keyword evidence="3" id="KW-0808">Transferase</keyword>
<dbReference type="InterPro" id="IPR016181">
    <property type="entry name" value="Acyl_CoA_acyltransferase"/>
</dbReference>
<dbReference type="OrthoDB" id="4536199at2"/>
<dbReference type="GO" id="GO:0016747">
    <property type="term" value="F:acyltransferase activity, transferring groups other than amino-acyl groups"/>
    <property type="evidence" value="ECO:0007669"/>
    <property type="project" value="InterPro"/>
</dbReference>